<sequence>MGSMADYFWLFAIAGGVLILGIALAYGILRQKPLSASERDRQDRGVRSLYGNESRSAGVRSPAAADRRRSKIGPLVFALVFVVIGCTIGYYVATRSTVPSPSVEGKEDRNTQPAGPADKGALPGQQ</sequence>
<organism evidence="3 4">
    <name type="scientific">Mycoplana dimorpha</name>
    <dbReference type="NCBI Taxonomy" id="28320"/>
    <lineage>
        <taxon>Bacteria</taxon>
        <taxon>Pseudomonadati</taxon>
        <taxon>Pseudomonadota</taxon>
        <taxon>Alphaproteobacteria</taxon>
        <taxon>Hyphomicrobiales</taxon>
        <taxon>Rhizobiaceae</taxon>
        <taxon>Mycoplana</taxon>
    </lineage>
</organism>
<keyword evidence="2" id="KW-0472">Membrane</keyword>
<accession>A0A2T5BE92</accession>
<dbReference type="OrthoDB" id="9970837at2"/>
<protein>
    <submittedName>
        <fullName evidence="3">Uncharacterized protein</fullName>
    </submittedName>
</protein>
<dbReference type="AlphaFoldDB" id="A0A2T5BE92"/>
<evidence type="ECO:0000256" key="1">
    <source>
        <dbReference type="SAM" id="MobiDB-lite"/>
    </source>
</evidence>
<evidence type="ECO:0000313" key="4">
    <source>
        <dbReference type="Proteomes" id="UP000241247"/>
    </source>
</evidence>
<feature type="region of interest" description="Disordered" evidence="1">
    <location>
        <begin position="34"/>
        <end position="67"/>
    </location>
</feature>
<gene>
    <name evidence="3" type="ORF">C7449_102189</name>
</gene>
<name>A0A2T5BE92_MYCDI</name>
<dbReference type="EMBL" id="PZZZ01000002">
    <property type="protein sequence ID" value="PTM97319.1"/>
    <property type="molecule type" value="Genomic_DNA"/>
</dbReference>
<dbReference type="RefSeq" id="WP_108001610.1">
    <property type="nucleotide sequence ID" value="NZ_JBHEEX010000001.1"/>
</dbReference>
<reference evidence="3 4" key="1">
    <citation type="submission" date="2018-04" db="EMBL/GenBank/DDBJ databases">
        <title>Genomic Encyclopedia of Type Strains, Phase IV (KMG-IV): sequencing the most valuable type-strain genomes for metagenomic binning, comparative biology and taxonomic classification.</title>
        <authorList>
            <person name="Goeker M."/>
        </authorList>
    </citation>
    <scope>NUCLEOTIDE SEQUENCE [LARGE SCALE GENOMIC DNA]</scope>
    <source>
        <strain evidence="3 4">DSM 7138</strain>
    </source>
</reference>
<keyword evidence="2" id="KW-1133">Transmembrane helix</keyword>
<evidence type="ECO:0000313" key="3">
    <source>
        <dbReference type="EMBL" id="PTM97319.1"/>
    </source>
</evidence>
<feature type="compositionally biased region" description="Basic and acidic residues" evidence="1">
    <location>
        <begin position="37"/>
        <end position="46"/>
    </location>
</feature>
<feature type="transmembrane region" description="Helical" evidence="2">
    <location>
        <begin position="6"/>
        <end position="29"/>
    </location>
</feature>
<feature type="region of interest" description="Disordered" evidence="1">
    <location>
        <begin position="98"/>
        <end position="126"/>
    </location>
</feature>
<comment type="caution">
    <text evidence="3">The sequence shown here is derived from an EMBL/GenBank/DDBJ whole genome shotgun (WGS) entry which is preliminary data.</text>
</comment>
<evidence type="ECO:0000256" key="2">
    <source>
        <dbReference type="SAM" id="Phobius"/>
    </source>
</evidence>
<keyword evidence="4" id="KW-1185">Reference proteome</keyword>
<feature type="transmembrane region" description="Helical" evidence="2">
    <location>
        <begin position="75"/>
        <end position="93"/>
    </location>
</feature>
<proteinExistence type="predicted"/>
<dbReference type="Proteomes" id="UP000241247">
    <property type="component" value="Unassembled WGS sequence"/>
</dbReference>
<keyword evidence="2" id="KW-0812">Transmembrane</keyword>